<dbReference type="NCBIfam" id="TIGR01241">
    <property type="entry name" value="FtsH_fam"/>
    <property type="match status" value="1"/>
</dbReference>
<dbReference type="FunFam" id="1.20.58.760:FF:000002">
    <property type="entry name" value="ATP-dependent zinc metalloprotease FtsH"/>
    <property type="match status" value="1"/>
</dbReference>
<dbReference type="PROSITE" id="PS00674">
    <property type="entry name" value="AAA"/>
    <property type="match status" value="1"/>
</dbReference>
<dbReference type="Pfam" id="PF17862">
    <property type="entry name" value="AAA_lid_3"/>
    <property type="match status" value="1"/>
</dbReference>
<dbReference type="InterPro" id="IPR003960">
    <property type="entry name" value="ATPase_AAA_CS"/>
</dbReference>
<comment type="similarity">
    <text evidence="3">In the C-terminal section; belongs to the peptidase M41 family.</text>
</comment>
<evidence type="ECO:0000256" key="1">
    <source>
        <dbReference type="ARBA" id="ARBA00001947"/>
    </source>
</evidence>
<dbReference type="GO" id="GO:0045037">
    <property type="term" value="P:protein import into chloroplast stroma"/>
    <property type="evidence" value="ECO:0007669"/>
    <property type="project" value="TreeGrafter"/>
</dbReference>
<dbReference type="GO" id="GO:0004176">
    <property type="term" value="F:ATP-dependent peptidase activity"/>
    <property type="evidence" value="ECO:0007669"/>
    <property type="project" value="InterPro"/>
</dbReference>
<dbReference type="GO" id="GO:0009507">
    <property type="term" value="C:chloroplast"/>
    <property type="evidence" value="ECO:0007669"/>
    <property type="project" value="TreeGrafter"/>
</dbReference>
<evidence type="ECO:0000256" key="11">
    <source>
        <dbReference type="ARBA" id="ARBA00022840"/>
    </source>
</evidence>
<dbReference type="Gene3D" id="1.20.58.760">
    <property type="entry name" value="Peptidase M41"/>
    <property type="match status" value="1"/>
</dbReference>
<evidence type="ECO:0000256" key="5">
    <source>
        <dbReference type="ARBA" id="ARBA00022670"/>
    </source>
</evidence>
<dbReference type="GO" id="GO:0006508">
    <property type="term" value="P:proteolysis"/>
    <property type="evidence" value="ECO:0007669"/>
    <property type="project" value="UniProtKB-KW"/>
</dbReference>
<evidence type="ECO:0000256" key="3">
    <source>
        <dbReference type="ARBA" id="ARBA00010044"/>
    </source>
</evidence>
<dbReference type="Gene3D" id="1.10.8.60">
    <property type="match status" value="1"/>
</dbReference>
<feature type="region of interest" description="Disordered" evidence="17">
    <location>
        <begin position="89"/>
        <end position="118"/>
    </location>
</feature>
<evidence type="ECO:0000256" key="6">
    <source>
        <dbReference type="ARBA" id="ARBA00022692"/>
    </source>
</evidence>
<dbReference type="SUPFAM" id="SSF52540">
    <property type="entry name" value="P-loop containing nucleoside triphosphate hydrolases"/>
    <property type="match status" value="1"/>
</dbReference>
<keyword evidence="11" id="KW-0067">ATP-binding</keyword>
<evidence type="ECO:0000256" key="15">
    <source>
        <dbReference type="ARBA" id="ARBA00023128"/>
    </source>
</evidence>
<evidence type="ECO:0000256" key="8">
    <source>
        <dbReference type="ARBA" id="ARBA00022741"/>
    </source>
</evidence>
<evidence type="ECO:0000256" key="10">
    <source>
        <dbReference type="ARBA" id="ARBA00022833"/>
    </source>
</evidence>
<dbReference type="GO" id="GO:0005743">
    <property type="term" value="C:mitochondrial inner membrane"/>
    <property type="evidence" value="ECO:0007669"/>
    <property type="project" value="UniProtKB-SubCell"/>
</dbReference>
<name>A0A6J0ZZD1_9ROSI</name>
<dbReference type="GO" id="GO:0046872">
    <property type="term" value="F:metal ion binding"/>
    <property type="evidence" value="ECO:0007669"/>
    <property type="project" value="UniProtKB-KW"/>
</dbReference>
<dbReference type="PANTHER" id="PTHR23076:SF97">
    <property type="entry name" value="ATP-DEPENDENT ZINC METALLOPROTEASE YME1L1"/>
    <property type="match status" value="1"/>
</dbReference>
<keyword evidence="15" id="KW-0496">Mitochondrion</keyword>
<gene>
    <name evidence="20" type="primary">LOC110413614</name>
</gene>
<protein>
    <submittedName>
        <fullName evidence="20">ATP-dependent zinc metalloprotease FTSH 11, chloroplastic/mitochondrial</fullName>
    </submittedName>
</protein>
<dbReference type="InterPro" id="IPR000642">
    <property type="entry name" value="Peptidase_M41"/>
</dbReference>
<keyword evidence="12" id="KW-0809">Transit peptide</keyword>
<keyword evidence="13" id="KW-1133">Transmembrane helix</keyword>
<dbReference type="PANTHER" id="PTHR23076">
    <property type="entry name" value="METALLOPROTEASE M41 FTSH"/>
    <property type="match status" value="1"/>
</dbReference>
<dbReference type="GeneID" id="110413614"/>
<evidence type="ECO:0000256" key="14">
    <source>
        <dbReference type="ARBA" id="ARBA00023049"/>
    </source>
</evidence>
<evidence type="ECO:0000256" key="9">
    <source>
        <dbReference type="ARBA" id="ARBA00022801"/>
    </source>
</evidence>
<dbReference type="InterPro" id="IPR041569">
    <property type="entry name" value="AAA_lid_3"/>
</dbReference>
<evidence type="ECO:0000256" key="12">
    <source>
        <dbReference type="ARBA" id="ARBA00022946"/>
    </source>
</evidence>
<dbReference type="HAMAP" id="MF_01458">
    <property type="entry name" value="FtsH"/>
    <property type="match status" value="1"/>
</dbReference>
<dbReference type="InterPro" id="IPR027417">
    <property type="entry name" value="P-loop_NTPase"/>
</dbReference>
<evidence type="ECO:0000256" key="4">
    <source>
        <dbReference type="ARBA" id="ARBA00010550"/>
    </source>
</evidence>
<comment type="cofactor">
    <cofactor evidence="1">
        <name>Zn(2+)</name>
        <dbReference type="ChEBI" id="CHEBI:29105"/>
    </cofactor>
</comment>
<evidence type="ECO:0000256" key="13">
    <source>
        <dbReference type="ARBA" id="ARBA00022989"/>
    </source>
</evidence>
<accession>A0A6J0ZZD1</accession>
<dbReference type="SMART" id="SM00382">
    <property type="entry name" value="AAA"/>
    <property type="match status" value="1"/>
</dbReference>
<dbReference type="CDD" id="cd19501">
    <property type="entry name" value="RecA-like_FtsH"/>
    <property type="match status" value="1"/>
</dbReference>
<comment type="subcellular location">
    <subcellularLocation>
        <location evidence="2">Mitochondrion inner membrane</location>
        <topology evidence="2">Single-pass membrane protein</topology>
        <orientation evidence="2">Intermembrane side</orientation>
    </subcellularLocation>
</comment>
<keyword evidence="10" id="KW-0862">Zinc</keyword>
<dbReference type="AlphaFoldDB" id="A0A6J0ZZD1"/>
<keyword evidence="8" id="KW-0547">Nucleotide-binding</keyword>
<evidence type="ECO:0000313" key="20">
    <source>
        <dbReference type="RefSeq" id="XP_021280202.1"/>
    </source>
</evidence>
<sequence length="802" mass="88161">MTVSLQASLLCNPSPFLPKRSFHRCYFLSFSPSSFPKLSRPSSAFLNSRFYSRPFLAFCTLHPENVNSESKLDTHVEDSKALVSDFDGPTIDGLENESEGNEVNNNGGETENVAESEGHNDKLVENEGAKSKIPAVVFLMGVWAMIRNGMERLAALDWFSWWPFWRQEKRLDRLIAEADANPKDAAKESALLAELNKHSPESVIKRFEQRDHAVDSKGVAEYLRALVVTNAIAEYLPDEQTGKPSSLPTLLEELKQRASGNMNEPFLSPGISEKQPLHVVMVDPKVSNKSRFAQELISTILFTVAVGLVWLMGAAALQKYIGSLGGIGTSGVGSSSSYAPKELNKEVMPEKNVKTFKDVKGCDDAKQELEEVVEYLKNPSKFTRLGGKLPKGILLTGAPGTGKTLLAKAIAGEAGVPFFYRAGSEFEEMFVGVGARRVRSLFQAAKKKAPCIIFIDEIDAVGSTRKQWEGHTKKTLHQLLVEMDGFEQNEGIILMAATNLPDILDPALTRPGRFDRHIVVPNPDVRGRQEILELYLQDKPMSDDVDVRAIARGTPGFNGADLANLVNIAAIKAAVEGADKLTSAQLEYAKDRILMGTERKTMFLSEESKKLTAYHESGHAIVAFNTEGADPIHKATIMPRGSALGMVTQLPSSDETSISKKQLLARLDVCMGGRVAEEIIFGRDHITTGASSDLNTATELAQYMVSSCGMSDAIGPVHIKERPSSEMQSRIDAEVVKLLREAYDRVKALLKKQENALHALAKVLLEYETLSAEEIKRILLPYREGGLTEQQEQQEEGELVLA</sequence>
<evidence type="ECO:0000259" key="18">
    <source>
        <dbReference type="SMART" id="SM00382"/>
    </source>
</evidence>
<feature type="compositionally biased region" description="Low complexity" evidence="17">
    <location>
        <begin position="101"/>
        <end position="111"/>
    </location>
</feature>
<dbReference type="Proteomes" id="UP000504621">
    <property type="component" value="Unplaced"/>
</dbReference>
<dbReference type="GO" id="GO:0016887">
    <property type="term" value="F:ATP hydrolysis activity"/>
    <property type="evidence" value="ECO:0007669"/>
    <property type="project" value="InterPro"/>
</dbReference>
<dbReference type="OrthoDB" id="1413014at2759"/>
<evidence type="ECO:0000256" key="2">
    <source>
        <dbReference type="ARBA" id="ARBA00004243"/>
    </source>
</evidence>
<keyword evidence="5" id="KW-0645">Protease</keyword>
<evidence type="ECO:0000256" key="16">
    <source>
        <dbReference type="ARBA" id="ARBA00023136"/>
    </source>
</evidence>
<dbReference type="FunFam" id="3.40.50.300:FF:000195">
    <property type="entry name" value="ATP-dependent zinc metalloprotease FTSH 11"/>
    <property type="match status" value="1"/>
</dbReference>
<dbReference type="Pfam" id="PF00004">
    <property type="entry name" value="AAA"/>
    <property type="match status" value="1"/>
</dbReference>
<dbReference type="GO" id="GO:0004222">
    <property type="term" value="F:metalloendopeptidase activity"/>
    <property type="evidence" value="ECO:0007669"/>
    <property type="project" value="InterPro"/>
</dbReference>
<dbReference type="InterPro" id="IPR005936">
    <property type="entry name" value="FtsH"/>
</dbReference>
<dbReference type="FunFam" id="1.10.8.60:FF:000001">
    <property type="entry name" value="ATP-dependent zinc metalloprotease FtsH"/>
    <property type="match status" value="1"/>
</dbReference>
<dbReference type="InterPro" id="IPR037219">
    <property type="entry name" value="Peptidase_M41-like"/>
</dbReference>
<dbReference type="InterPro" id="IPR003959">
    <property type="entry name" value="ATPase_AAA_core"/>
</dbReference>
<keyword evidence="7" id="KW-0479">Metal-binding</keyword>
<organism evidence="19 20">
    <name type="scientific">Herrania umbratica</name>
    <dbReference type="NCBI Taxonomy" id="108875"/>
    <lineage>
        <taxon>Eukaryota</taxon>
        <taxon>Viridiplantae</taxon>
        <taxon>Streptophyta</taxon>
        <taxon>Embryophyta</taxon>
        <taxon>Tracheophyta</taxon>
        <taxon>Spermatophyta</taxon>
        <taxon>Magnoliopsida</taxon>
        <taxon>eudicotyledons</taxon>
        <taxon>Gunneridae</taxon>
        <taxon>Pentapetalae</taxon>
        <taxon>rosids</taxon>
        <taxon>malvids</taxon>
        <taxon>Malvales</taxon>
        <taxon>Malvaceae</taxon>
        <taxon>Byttnerioideae</taxon>
        <taxon>Herrania</taxon>
    </lineage>
</organism>
<evidence type="ECO:0000256" key="7">
    <source>
        <dbReference type="ARBA" id="ARBA00022723"/>
    </source>
</evidence>
<dbReference type="GO" id="GO:0005524">
    <property type="term" value="F:ATP binding"/>
    <property type="evidence" value="ECO:0007669"/>
    <property type="project" value="UniProtKB-KW"/>
</dbReference>
<dbReference type="InterPro" id="IPR003593">
    <property type="entry name" value="AAA+_ATPase"/>
</dbReference>
<evidence type="ECO:0000313" key="19">
    <source>
        <dbReference type="Proteomes" id="UP000504621"/>
    </source>
</evidence>
<keyword evidence="16" id="KW-0472">Membrane</keyword>
<keyword evidence="14 20" id="KW-0482">Metalloprotease</keyword>
<dbReference type="Pfam" id="PF01434">
    <property type="entry name" value="Peptidase_M41"/>
    <property type="match status" value="1"/>
</dbReference>
<feature type="domain" description="AAA+ ATPase" evidence="18">
    <location>
        <begin position="389"/>
        <end position="524"/>
    </location>
</feature>
<dbReference type="SUPFAM" id="SSF140990">
    <property type="entry name" value="FtsH protease domain-like"/>
    <property type="match status" value="1"/>
</dbReference>
<keyword evidence="19" id="KW-1185">Reference proteome</keyword>
<keyword evidence="9" id="KW-0378">Hydrolase</keyword>
<evidence type="ECO:0000256" key="17">
    <source>
        <dbReference type="SAM" id="MobiDB-lite"/>
    </source>
</evidence>
<proteinExistence type="inferred from homology"/>
<dbReference type="RefSeq" id="XP_021280202.1">
    <property type="nucleotide sequence ID" value="XM_021424527.1"/>
</dbReference>
<reference evidence="20" key="1">
    <citation type="submission" date="2025-08" db="UniProtKB">
        <authorList>
            <consortium name="RefSeq"/>
        </authorList>
    </citation>
    <scope>IDENTIFICATION</scope>
    <source>
        <tissue evidence="20">Leaf</tissue>
    </source>
</reference>
<keyword evidence="6" id="KW-0812">Transmembrane</keyword>
<comment type="similarity">
    <text evidence="4">In the N-terminal section; belongs to the AAA ATPase family.</text>
</comment>
<dbReference type="Gene3D" id="3.40.50.300">
    <property type="entry name" value="P-loop containing nucleotide triphosphate hydrolases"/>
    <property type="match status" value="1"/>
</dbReference>